<dbReference type="Proteomes" id="UP000254875">
    <property type="component" value="Unassembled WGS sequence"/>
</dbReference>
<evidence type="ECO:0000256" key="2">
    <source>
        <dbReference type="ARBA" id="ARBA00005722"/>
    </source>
</evidence>
<evidence type="ECO:0000256" key="3">
    <source>
        <dbReference type="ARBA" id="ARBA00022729"/>
    </source>
</evidence>
<evidence type="ECO:0000256" key="1">
    <source>
        <dbReference type="ARBA" id="ARBA00004442"/>
    </source>
</evidence>
<evidence type="ECO:0000256" key="4">
    <source>
        <dbReference type="ARBA" id="ARBA00023136"/>
    </source>
</evidence>
<keyword evidence="8" id="KW-1185">Reference proteome</keyword>
<dbReference type="AlphaFoldDB" id="A0A370MVK1"/>
<protein>
    <submittedName>
        <fullName evidence="7">Structural protein MipA</fullName>
    </submittedName>
</protein>
<dbReference type="RefSeq" id="WP_115110343.1">
    <property type="nucleotide sequence ID" value="NZ_QHKS01000076.1"/>
</dbReference>
<dbReference type="OrthoDB" id="8956925at2"/>
<comment type="similarity">
    <text evidence="2">Belongs to the MipA/OmpV family.</text>
</comment>
<comment type="subcellular location">
    <subcellularLocation>
        <location evidence="1">Cell outer membrane</location>
    </subcellularLocation>
</comment>
<evidence type="ECO:0000313" key="8">
    <source>
        <dbReference type="Proteomes" id="UP000254875"/>
    </source>
</evidence>
<evidence type="ECO:0000313" key="7">
    <source>
        <dbReference type="EMBL" id="RDJ97207.1"/>
    </source>
</evidence>
<dbReference type="PANTHER" id="PTHR38776:SF1">
    <property type="entry name" value="MLTA-INTERACTING PROTEIN-RELATED"/>
    <property type="match status" value="1"/>
</dbReference>
<comment type="caution">
    <text evidence="7">The sequence shown here is derived from an EMBL/GenBank/DDBJ whole genome shotgun (WGS) entry which is preliminary data.</text>
</comment>
<evidence type="ECO:0000256" key="5">
    <source>
        <dbReference type="ARBA" id="ARBA00023237"/>
    </source>
</evidence>
<keyword evidence="5" id="KW-0998">Cell outer membrane</keyword>
<organism evidence="7 8">
    <name type="scientific">Paraburkholderia lacunae</name>
    <dbReference type="NCBI Taxonomy" id="2211104"/>
    <lineage>
        <taxon>Bacteria</taxon>
        <taxon>Pseudomonadati</taxon>
        <taxon>Pseudomonadota</taxon>
        <taxon>Betaproteobacteria</taxon>
        <taxon>Burkholderiales</taxon>
        <taxon>Burkholderiaceae</taxon>
        <taxon>Paraburkholderia</taxon>
    </lineage>
</organism>
<dbReference type="EMBL" id="QHKS01000076">
    <property type="protein sequence ID" value="RDJ97207.1"/>
    <property type="molecule type" value="Genomic_DNA"/>
</dbReference>
<dbReference type="InterPro" id="IPR010583">
    <property type="entry name" value="MipA"/>
</dbReference>
<sequence length="291" mass="31611">MKINDSEDQGQHSARTLACAAALTAALMPAPVMAQTPSPLAEWQYSEGILLEQMFEPELPKWRIRVGPAVSFQPTYDGADSYRLYAGPSIDIRYRDRFFLSTGEGLGWNVLTGPNWRIGVAVAYDLGWSQANDIDHLNGLGDISPAPALRLLGEYVVSKSFPLVLRADIRHTFGGAGGWVGDLGAYMPMPGSSERFVWFAGPSVTFADAHYMNSFFGVNAEQAAHSRYPQYHASAGVKSVGFGVGATWIFHKHWMLSADAAFQQLVGSAEQSPVTQRAGSGVLALSVNYNF</sequence>
<feature type="chain" id="PRO_5016695947" evidence="6">
    <location>
        <begin position="35"/>
        <end position="291"/>
    </location>
</feature>
<name>A0A370MVK1_9BURK</name>
<evidence type="ECO:0000256" key="6">
    <source>
        <dbReference type="SAM" id="SignalP"/>
    </source>
</evidence>
<proteinExistence type="inferred from homology"/>
<keyword evidence="3 6" id="KW-0732">Signal</keyword>
<reference evidence="8" key="1">
    <citation type="submission" date="2018-05" db="EMBL/GenBank/DDBJ databases">
        <authorList>
            <person name="Feng T."/>
        </authorList>
    </citation>
    <scope>NUCLEOTIDE SEQUENCE [LARGE SCALE GENOMIC DNA]</scope>
    <source>
        <strain evidence="8">S27</strain>
    </source>
</reference>
<feature type="signal peptide" evidence="6">
    <location>
        <begin position="1"/>
        <end position="34"/>
    </location>
</feature>
<dbReference type="Pfam" id="PF06629">
    <property type="entry name" value="MipA"/>
    <property type="match status" value="1"/>
</dbReference>
<gene>
    <name evidence="7" type="ORF">DLM46_38675</name>
</gene>
<dbReference type="PANTHER" id="PTHR38776">
    <property type="entry name" value="MLTA-INTERACTING PROTEIN-RELATED"/>
    <property type="match status" value="1"/>
</dbReference>
<dbReference type="GO" id="GO:0009279">
    <property type="term" value="C:cell outer membrane"/>
    <property type="evidence" value="ECO:0007669"/>
    <property type="project" value="UniProtKB-SubCell"/>
</dbReference>
<accession>A0A370MVK1</accession>
<keyword evidence="4" id="KW-0472">Membrane</keyword>